<accession>A0A9W8LRM0</accession>
<sequence length="111" mass="12321">GGAIILCQVMEDSGDVPLPRNFALHQLIHLEQVPTAPADMYKVDFIYEHKTCHGEPTFKVHWCSYDVTEGSWVPFSDFSGPSLPEAYAQGIQSDANCKWLLNALKAASKCH</sequence>
<dbReference type="SUPFAM" id="SSF54160">
    <property type="entry name" value="Chromo domain-like"/>
    <property type="match status" value="1"/>
</dbReference>
<keyword evidence="2" id="KW-1185">Reference proteome</keyword>
<dbReference type="Proteomes" id="UP001140094">
    <property type="component" value="Unassembled WGS sequence"/>
</dbReference>
<dbReference type="EMBL" id="JANBUO010000631">
    <property type="protein sequence ID" value="KAJ2802634.1"/>
    <property type="molecule type" value="Genomic_DNA"/>
</dbReference>
<evidence type="ECO:0000313" key="1">
    <source>
        <dbReference type="EMBL" id="KAJ2802634.1"/>
    </source>
</evidence>
<comment type="caution">
    <text evidence="1">The sequence shown here is derived from an EMBL/GenBank/DDBJ whole genome shotgun (WGS) entry which is preliminary data.</text>
</comment>
<organism evidence="1 2">
    <name type="scientific">Coemansia guatemalensis</name>
    <dbReference type="NCBI Taxonomy" id="2761395"/>
    <lineage>
        <taxon>Eukaryota</taxon>
        <taxon>Fungi</taxon>
        <taxon>Fungi incertae sedis</taxon>
        <taxon>Zoopagomycota</taxon>
        <taxon>Kickxellomycotina</taxon>
        <taxon>Kickxellomycetes</taxon>
        <taxon>Kickxellales</taxon>
        <taxon>Kickxellaceae</taxon>
        <taxon>Coemansia</taxon>
    </lineage>
</organism>
<reference evidence="1" key="1">
    <citation type="submission" date="2022-07" db="EMBL/GenBank/DDBJ databases">
        <title>Phylogenomic reconstructions and comparative analyses of Kickxellomycotina fungi.</title>
        <authorList>
            <person name="Reynolds N.K."/>
            <person name="Stajich J.E."/>
            <person name="Barry K."/>
            <person name="Grigoriev I.V."/>
            <person name="Crous P."/>
            <person name="Smith M.E."/>
        </authorList>
    </citation>
    <scope>NUCLEOTIDE SEQUENCE</scope>
    <source>
        <strain evidence="1">NRRL 1565</strain>
    </source>
</reference>
<feature type="non-terminal residue" evidence="1">
    <location>
        <position position="1"/>
    </location>
</feature>
<dbReference type="Gene3D" id="2.40.50.40">
    <property type="match status" value="1"/>
</dbReference>
<dbReference type="InterPro" id="IPR016197">
    <property type="entry name" value="Chromo-like_dom_sf"/>
</dbReference>
<evidence type="ECO:0000313" key="2">
    <source>
        <dbReference type="Proteomes" id="UP001140094"/>
    </source>
</evidence>
<protein>
    <recommendedName>
        <fullName evidence="3">Chromo domain-containing protein</fullName>
    </recommendedName>
</protein>
<dbReference type="AlphaFoldDB" id="A0A9W8LRM0"/>
<gene>
    <name evidence="1" type="ORF">H4R20_003205</name>
</gene>
<name>A0A9W8LRM0_9FUNG</name>
<evidence type="ECO:0008006" key="3">
    <source>
        <dbReference type="Google" id="ProtNLM"/>
    </source>
</evidence>
<dbReference type="OrthoDB" id="10267344at2759"/>
<proteinExistence type="predicted"/>